<name>A0A7X4K8S0_9BURK</name>
<comment type="caution">
    <text evidence="1">The sequence shown here is derived from an EMBL/GenBank/DDBJ whole genome shotgun (WGS) entry which is preliminary data.</text>
</comment>
<dbReference type="AlphaFoldDB" id="A0A7X4K8S0"/>
<evidence type="ECO:0000313" key="2">
    <source>
        <dbReference type="Proteomes" id="UP000450012"/>
    </source>
</evidence>
<sequence>MSLRPLPLRRQRGAALLMLVALAGIGSAALLMQAYKPGADDLRQELQTQQILGDAREALLGYAALHGRLPRPAVSALDGTEDAQPCDSAESCNGFIPWVTLGIRGYDSWGKLLRYSVTPAFTVTPIRQLTTGDKVVIGRAANGLPTYIIGQAQCEPYAQCAPAVLYSSGKYNLGTSVLGIHQASVATTNVDERQNDATPTYFISRARSDNAGAAGGEFDDMVTWVPIQQLQARLRATRSF</sequence>
<gene>
    <name evidence="1" type="ORF">GTP45_00450</name>
</gene>
<evidence type="ECO:0008006" key="3">
    <source>
        <dbReference type="Google" id="ProtNLM"/>
    </source>
</evidence>
<dbReference type="Proteomes" id="UP000450012">
    <property type="component" value="Unassembled WGS sequence"/>
</dbReference>
<reference evidence="1 2" key="1">
    <citation type="submission" date="2019-12" db="EMBL/GenBank/DDBJ databases">
        <title>Novel species isolated from a subtropical stream in China.</title>
        <authorList>
            <person name="Lu H."/>
        </authorList>
    </citation>
    <scope>NUCLEOTIDE SEQUENCE [LARGE SCALE GENOMIC DNA]</scope>
    <source>
        <strain evidence="1 2">FT55W</strain>
    </source>
</reference>
<dbReference type="EMBL" id="WWCK01000001">
    <property type="protein sequence ID" value="MYM65301.1"/>
    <property type="molecule type" value="Genomic_DNA"/>
</dbReference>
<organism evidence="1 2">
    <name type="scientific">Duganella rivi</name>
    <dbReference type="NCBI Taxonomy" id="2666083"/>
    <lineage>
        <taxon>Bacteria</taxon>
        <taxon>Pseudomonadati</taxon>
        <taxon>Pseudomonadota</taxon>
        <taxon>Betaproteobacteria</taxon>
        <taxon>Burkholderiales</taxon>
        <taxon>Oxalobacteraceae</taxon>
        <taxon>Telluria group</taxon>
        <taxon>Duganella</taxon>
    </lineage>
</organism>
<keyword evidence="2" id="KW-1185">Reference proteome</keyword>
<proteinExistence type="predicted"/>
<protein>
    <recommendedName>
        <fullName evidence="3">Type II secretion system protein</fullName>
    </recommendedName>
</protein>
<accession>A0A7X4K8S0</accession>
<dbReference type="RefSeq" id="WP_161011928.1">
    <property type="nucleotide sequence ID" value="NZ_WWCK01000001.1"/>
</dbReference>
<evidence type="ECO:0000313" key="1">
    <source>
        <dbReference type="EMBL" id="MYM65301.1"/>
    </source>
</evidence>